<dbReference type="PANTHER" id="PTHR30244:SF34">
    <property type="entry name" value="DTDP-4-AMINO-4,6-DIDEOXYGALACTOSE TRANSAMINASE"/>
    <property type="match status" value="1"/>
</dbReference>
<organism evidence="3 4">
    <name type="scientific">Devosia algicola</name>
    <dbReference type="NCBI Taxonomy" id="3026418"/>
    <lineage>
        <taxon>Bacteria</taxon>
        <taxon>Pseudomonadati</taxon>
        <taxon>Pseudomonadota</taxon>
        <taxon>Alphaproteobacteria</taxon>
        <taxon>Hyphomicrobiales</taxon>
        <taxon>Devosiaceae</taxon>
        <taxon>Devosia</taxon>
    </lineage>
</organism>
<keyword evidence="3" id="KW-0032">Aminotransferase</keyword>
<dbReference type="Proteomes" id="UP001220530">
    <property type="component" value="Chromosome"/>
</dbReference>
<proteinExistence type="inferred from homology"/>
<dbReference type="PIRSF" id="PIRSF000390">
    <property type="entry name" value="PLP_StrS"/>
    <property type="match status" value="1"/>
</dbReference>
<sequence>MRPNISFDEVEADFREVFEGGMFTRGHHCEAFRHDIVRYTGASHAHLVTSATTALWVCLKLLKIKAGDEVIVSDFSFPATANVVEDLGARPVFADVSLSTFNMTPSALEAAVTPATRAVIFVDALGNPTGVTAIRDLCRRLGLPLIEDAACAIGSAEAGARCGTISDATCFSFHPRKLLCTGEGGAITTNRADWADWLDVKLAHGARGMKGVALDFVNYGYNFRLPELQSVMGRKQLAKLDNIIDERNRIRDRYIDVMAPLGFVAQSVGSDVRYNVQSMVFKVPTGCSRDGLIGKAQEPWYRDHNWHLRNEQLHILRREIRRAAAKLDLAGSEHDYTALLSGAGCFGGR</sequence>
<name>A0ABY7YU24_9HYPH</name>
<evidence type="ECO:0000256" key="1">
    <source>
        <dbReference type="ARBA" id="ARBA00037999"/>
    </source>
</evidence>
<evidence type="ECO:0000313" key="4">
    <source>
        <dbReference type="Proteomes" id="UP001220530"/>
    </source>
</evidence>
<dbReference type="Gene3D" id="3.40.640.10">
    <property type="entry name" value="Type I PLP-dependent aspartate aminotransferase-like (Major domain)"/>
    <property type="match status" value="1"/>
</dbReference>
<dbReference type="InterPro" id="IPR015421">
    <property type="entry name" value="PyrdxlP-dep_Trfase_major"/>
</dbReference>
<keyword evidence="3" id="KW-0808">Transferase</keyword>
<dbReference type="EMBL" id="CP118246">
    <property type="protein sequence ID" value="WDR04350.1"/>
    <property type="molecule type" value="Genomic_DNA"/>
</dbReference>
<keyword evidence="2" id="KW-0663">Pyridoxal phosphate</keyword>
<dbReference type="GO" id="GO:0008483">
    <property type="term" value="F:transaminase activity"/>
    <property type="evidence" value="ECO:0007669"/>
    <property type="project" value="UniProtKB-KW"/>
</dbReference>
<evidence type="ECO:0000313" key="3">
    <source>
        <dbReference type="EMBL" id="WDR04350.1"/>
    </source>
</evidence>
<accession>A0ABY7YU24</accession>
<dbReference type="InterPro" id="IPR000653">
    <property type="entry name" value="DegT/StrS_aminotransferase"/>
</dbReference>
<keyword evidence="4" id="KW-1185">Reference proteome</keyword>
<comment type="similarity">
    <text evidence="1 2">Belongs to the DegT/DnrJ/EryC1 family.</text>
</comment>
<dbReference type="PANTHER" id="PTHR30244">
    <property type="entry name" value="TRANSAMINASE"/>
    <property type="match status" value="1"/>
</dbReference>
<dbReference type="SUPFAM" id="SSF53383">
    <property type="entry name" value="PLP-dependent transferases"/>
    <property type="match status" value="1"/>
</dbReference>
<dbReference type="InterPro" id="IPR015424">
    <property type="entry name" value="PyrdxlP-dep_Trfase"/>
</dbReference>
<reference evidence="3 4" key="1">
    <citation type="submission" date="2023-02" db="EMBL/GenBank/DDBJ databases">
        <title>Devosia algicola sp. nov., isolated from the phycosphere of marine algae.</title>
        <authorList>
            <person name="Kim J.M."/>
            <person name="Lee J.K."/>
            <person name="Choi B.J."/>
            <person name="Bayburt H."/>
            <person name="Jeon C.O."/>
        </authorList>
    </citation>
    <scope>NUCLEOTIDE SEQUENCE [LARGE SCALE GENOMIC DNA]</scope>
    <source>
        <strain evidence="3 4">G20-9</strain>
    </source>
</reference>
<dbReference type="Pfam" id="PF01041">
    <property type="entry name" value="DegT_DnrJ_EryC1"/>
    <property type="match status" value="1"/>
</dbReference>
<evidence type="ECO:0000256" key="2">
    <source>
        <dbReference type="RuleBase" id="RU004508"/>
    </source>
</evidence>
<protein>
    <submittedName>
        <fullName evidence="3">Aminotransferase class I/II-fold pyridoxal phosphate-dependent enzyme</fullName>
    </submittedName>
</protein>
<gene>
    <name evidence="3" type="ORF">PSQ19_17220</name>
</gene>
<dbReference type="RefSeq" id="WP_282220732.1">
    <property type="nucleotide sequence ID" value="NZ_CP118246.1"/>
</dbReference>